<dbReference type="InterPro" id="IPR000215">
    <property type="entry name" value="Serpin_fam"/>
</dbReference>
<reference evidence="4 5" key="1">
    <citation type="submission" date="2014-03" db="EMBL/GenBank/DDBJ databases">
        <title>Genomics of Bifidobacteria.</title>
        <authorList>
            <person name="Ventura M."/>
            <person name="Milani C."/>
            <person name="Lugli G.A."/>
        </authorList>
    </citation>
    <scope>NUCLEOTIDE SEQUENCE [LARGE SCALE GENOMIC DNA]</scope>
    <source>
        <strain evidence="4 5">LMG 21814</strain>
    </source>
</reference>
<dbReference type="GO" id="GO:0004867">
    <property type="term" value="F:serine-type endopeptidase inhibitor activity"/>
    <property type="evidence" value="ECO:0007669"/>
    <property type="project" value="InterPro"/>
</dbReference>
<evidence type="ECO:0000313" key="4">
    <source>
        <dbReference type="EMBL" id="KFI68552.1"/>
    </source>
</evidence>
<dbReference type="InterPro" id="IPR042185">
    <property type="entry name" value="Serpin_sf_2"/>
</dbReference>
<evidence type="ECO:0000256" key="1">
    <source>
        <dbReference type="RuleBase" id="RU000411"/>
    </source>
</evidence>
<sequence>MMHEPIQAKGLTMSEKLMEQYRLRKQRKRRNACIAAIVTVVLVLAVAGGVWWTAGDGSVLVRNMFKPKATPATQPVVDSTAAFAYRTAPEFLAMETGDRDTGNVNYSPASMWMALAIAAQGANGTTRSQLNELLGSGSLADSDYQSLLSSINGQYSGAKSEMSAANSLWIDNDYSLASDYQSTVKKMFEAEVTTLPFDDQAAAKMSDWIAKHTNGSLKPKITLRDREVLSIINTVYADGRWKDPFEEQSTGDGTFHGEAGDAQVPMMHRTFSQMTYSHDEYNTWQRVEIPFDNSGNLAIVLPAKGHFDELAGNAEKLGWAFGTCSSASPGEDAMGCTADSLPGWGVSVNSATVNVSLPRFTVDSMFDSEATIKAFEKLGVTDAFSAGDADFTKMVDTDSHGENLYIGSILQGTRIEVNEAGAKAMSFTKAGADFTSAPVDNIEFTVDRPFLYSYVTPDGIPLFIGAVRNLGGVGGEH</sequence>
<comment type="similarity">
    <text evidence="1">Belongs to the serpin family.</text>
</comment>
<feature type="transmembrane region" description="Helical" evidence="2">
    <location>
        <begin position="32"/>
        <end position="54"/>
    </location>
</feature>
<keyword evidence="2" id="KW-0812">Transmembrane</keyword>
<comment type="caution">
    <text evidence="4">The sequence shown here is derived from an EMBL/GenBank/DDBJ whole genome shotgun (WGS) entry which is preliminary data.</text>
</comment>
<dbReference type="Gene3D" id="2.30.39.10">
    <property type="entry name" value="Alpha-1-antitrypsin, domain 1"/>
    <property type="match status" value="1"/>
</dbReference>
<feature type="domain" description="Serpin" evidence="3">
    <location>
        <begin position="88"/>
        <end position="470"/>
    </location>
</feature>
<dbReference type="SMART" id="SM00093">
    <property type="entry name" value="SERPIN"/>
    <property type="match status" value="1"/>
</dbReference>
<evidence type="ECO:0000256" key="2">
    <source>
        <dbReference type="SAM" id="Phobius"/>
    </source>
</evidence>
<dbReference type="EMBL" id="JGZA01000018">
    <property type="protein sequence ID" value="KFI68552.1"/>
    <property type="molecule type" value="Genomic_DNA"/>
</dbReference>
<dbReference type="InterPro" id="IPR036186">
    <property type="entry name" value="Serpin_sf"/>
</dbReference>
<dbReference type="InterPro" id="IPR023796">
    <property type="entry name" value="Serpin_dom"/>
</dbReference>
<proteinExistence type="inferred from homology"/>
<dbReference type="RefSeq" id="WP_050494319.1">
    <property type="nucleotide sequence ID" value="NZ_JGZA01000018.1"/>
</dbReference>
<name>A0A087BC02_BIFLN</name>
<dbReference type="Pfam" id="PF00079">
    <property type="entry name" value="Serpin"/>
    <property type="match status" value="1"/>
</dbReference>
<keyword evidence="2" id="KW-0472">Membrane</keyword>
<dbReference type="AlphaFoldDB" id="A0A087BC02"/>
<dbReference type="Gene3D" id="3.30.497.10">
    <property type="entry name" value="Antithrombin, subunit I, domain 2"/>
    <property type="match status" value="1"/>
</dbReference>
<protein>
    <submittedName>
        <fullName evidence="4">Neuroserpin</fullName>
    </submittedName>
</protein>
<organism evidence="4 5">
    <name type="scientific">Bifidobacterium longum subsp. suis</name>
    <dbReference type="NCBI Taxonomy" id="1695"/>
    <lineage>
        <taxon>Bacteria</taxon>
        <taxon>Bacillati</taxon>
        <taxon>Actinomycetota</taxon>
        <taxon>Actinomycetes</taxon>
        <taxon>Bifidobacteriales</taxon>
        <taxon>Bifidobacteriaceae</taxon>
        <taxon>Bifidobacterium</taxon>
    </lineage>
</organism>
<evidence type="ECO:0000259" key="3">
    <source>
        <dbReference type="SMART" id="SM00093"/>
    </source>
</evidence>
<dbReference type="PANTHER" id="PTHR11461:SF211">
    <property type="entry name" value="GH10112P-RELATED"/>
    <property type="match status" value="1"/>
</dbReference>
<dbReference type="GO" id="GO:0005615">
    <property type="term" value="C:extracellular space"/>
    <property type="evidence" value="ECO:0007669"/>
    <property type="project" value="InterPro"/>
</dbReference>
<evidence type="ECO:0000313" key="5">
    <source>
        <dbReference type="Proteomes" id="UP000029024"/>
    </source>
</evidence>
<dbReference type="SUPFAM" id="SSF56574">
    <property type="entry name" value="Serpins"/>
    <property type="match status" value="1"/>
</dbReference>
<dbReference type="InterPro" id="IPR042178">
    <property type="entry name" value="Serpin_sf_1"/>
</dbReference>
<dbReference type="Proteomes" id="UP000029024">
    <property type="component" value="Unassembled WGS sequence"/>
</dbReference>
<keyword evidence="2" id="KW-1133">Transmembrane helix</keyword>
<accession>A0A087BC02</accession>
<dbReference type="PANTHER" id="PTHR11461">
    <property type="entry name" value="SERINE PROTEASE INHIBITOR, SERPIN"/>
    <property type="match status" value="1"/>
</dbReference>
<gene>
    <name evidence="4" type="ORF">BLSS_1218</name>
</gene>